<keyword evidence="14 18" id="KW-0440">LIM domain</keyword>
<evidence type="ECO:0000256" key="15">
    <source>
        <dbReference type="ARBA" id="ARBA00023203"/>
    </source>
</evidence>
<feature type="compositionally biased region" description="Basic and acidic residues" evidence="20">
    <location>
        <begin position="1001"/>
        <end position="1011"/>
    </location>
</feature>
<dbReference type="SMART" id="SM00132">
    <property type="entry name" value="LIM"/>
    <property type="match status" value="1"/>
</dbReference>
<dbReference type="PANTHER" id="PTHR23167:SF39">
    <property type="entry name" value="[F-ACTIN]-MONOOXYGENASE MICAL2"/>
    <property type="match status" value="1"/>
</dbReference>
<evidence type="ECO:0000256" key="6">
    <source>
        <dbReference type="ARBA" id="ARBA00022490"/>
    </source>
</evidence>
<dbReference type="GO" id="GO:0005737">
    <property type="term" value="C:cytoplasm"/>
    <property type="evidence" value="ECO:0007669"/>
    <property type="project" value="UniProtKB-SubCell"/>
</dbReference>
<dbReference type="PROSITE" id="PS50023">
    <property type="entry name" value="LIM_DOMAIN_2"/>
    <property type="match status" value="1"/>
</dbReference>
<feature type="compositionally biased region" description="Basic and acidic residues" evidence="20">
    <location>
        <begin position="938"/>
        <end position="952"/>
    </location>
</feature>
<dbReference type="SUPFAM" id="SSF57716">
    <property type="entry name" value="Glucocorticoid receptor-like (DNA-binding domain)"/>
    <property type="match status" value="2"/>
</dbReference>
<evidence type="ECO:0000256" key="20">
    <source>
        <dbReference type="SAM" id="MobiDB-lite"/>
    </source>
</evidence>
<dbReference type="CDD" id="cd09439">
    <property type="entry name" value="LIM_Mical"/>
    <property type="match status" value="1"/>
</dbReference>
<dbReference type="Gene3D" id="1.10.418.10">
    <property type="entry name" value="Calponin-like domain"/>
    <property type="match status" value="1"/>
</dbReference>
<protein>
    <recommendedName>
        <fullName evidence="5">F-actin monooxygenase</fullName>
        <ecNumber evidence="5">1.14.13.225</ecNumber>
    </recommendedName>
</protein>
<dbReference type="GO" id="GO:0071949">
    <property type="term" value="F:FAD binding"/>
    <property type="evidence" value="ECO:0007669"/>
    <property type="project" value="InterPro"/>
</dbReference>
<dbReference type="InterPro" id="IPR001715">
    <property type="entry name" value="CH_dom"/>
</dbReference>
<feature type="compositionally biased region" description="Basic and acidic residues" evidence="20">
    <location>
        <begin position="653"/>
        <end position="664"/>
    </location>
</feature>
<dbReference type="PROSITE" id="PS51848">
    <property type="entry name" value="BMERB"/>
    <property type="match status" value="1"/>
</dbReference>
<evidence type="ECO:0000256" key="10">
    <source>
        <dbReference type="ARBA" id="ARBA00022833"/>
    </source>
</evidence>
<keyword evidence="10 18" id="KW-0862">Zinc</keyword>
<evidence type="ECO:0000256" key="17">
    <source>
        <dbReference type="ARBA" id="ARBA00049522"/>
    </source>
</evidence>
<evidence type="ECO:0000259" key="23">
    <source>
        <dbReference type="PROSITE" id="PS51848"/>
    </source>
</evidence>
<dbReference type="InterPro" id="IPR002938">
    <property type="entry name" value="FAD-bd"/>
</dbReference>
<dbReference type="InterPro" id="IPR001781">
    <property type="entry name" value="Znf_LIM"/>
</dbReference>
<dbReference type="Pfam" id="PF12130">
    <property type="entry name" value="bMERB_dom"/>
    <property type="match status" value="1"/>
</dbReference>
<feature type="compositionally biased region" description="Basic and acidic residues" evidence="20">
    <location>
        <begin position="628"/>
        <end position="640"/>
    </location>
</feature>
<evidence type="ECO:0000256" key="13">
    <source>
        <dbReference type="ARBA" id="ARBA00023033"/>
    </source>
</evidence>
<dbReference type="GO" id="GO:0046872">
    <property type="term" value="F:metal ion binding"/>
    <property type="evidence" value="ECO:0007669"/>
    <property type="project" value="UniProtKB-KW"/>
</dbReference>
<keyword evidence="12" id="KW-0560">Oxidoreductase</keyword>
<keyword evidence="19" id="KW-0175">Coiled coil</keyword>
<keyword evidence="6" id="KW-0963">Cytoplasm</keyword>
<evidence type="ECO:0000256" key="8">
    <source>
        <dbReference type="ARBA" id="ARBA00022723"/>
    </source>
</evidence>
<dbReference type="GO" id="GO:0003779">
    <property type="term" value="F:actin binding"/>
    <property type="evidence" value="ECO:0007669"/>
    <property type="project" value="UniProtKB-KW"/>
</dbReference>
<evidence type="ECO:0000256" key="7">
    <source>
        <dbReference type="ARBA" id="ARBA00022630"/>
    </source>
</evidence>
<dbReference type="GO" id="GO:0120501">
    <property type="term" value="F:F-actin monooxygenase activity"/>
    <property type="evidence" value="ECO:0007669"/>
    <property type="project" value="UniProtKB-EC"/>
</dbReference>
<dbReference type="FunFam" id="3.50.50.60:FF:000004">
    <property type="entry name" value="protein-methionine sulfoxide oxidase MICAL2 isoform X1"/>
    <property type="match status" value="1"/>
</dbReference>
<feature type="domain" description="Calponin-homology (CH)" evidence="21">
    <location>
        <begin position="514"/>
        <end position="617"/>
    </location>
</feature>
<keyword evidence="7" id="KW-0285">Flavoprotein</keyword>
<feature type="domain" description="LIM zinc-binding" evidence="22">
    <location>
        <begin position="734"/>
        <end position="796"/>
    </location>
</feature>
<evidence type="ECO:0000256" key="19">
    <source>
        <dbReference type="SAM" id="Coils"/>
    </source>
</evidence>
<feature type="compositionally biased region" description="Acidic residues" evidence="20">
    <location>
        <begin position="915"/>
        <end position="925"/>
    </location>
</feature>
<sequence>MGETEDERTAKASQLFENFVQMSTCKGTLQAFSILCRQLELDPMDYSNFYSSLKTAVTSWKVKALWTKLDKRAQQKVYSQNKACQGTRCLIIGGGPCGLRTAIELALLGCKVVVIEKRDTFSRNNVLHLWPFTIEDLRGLGAKKFYGKFCAGSIDHISIRQLQLMLLKICLILGIEVHVNVEFLKLVEPPEEQTDDSPSWRADIQPSSHSVSDFDFDVVIGADGRKNTLDGFSRKEFRGKLAIAITANFVNRNTTAEAKVEEISGVAFIFNQKFFLELKEETGIDLENIVYYRDNTHYFVMTAKKQSLLDKGVIINDYVETERLLSSDNVNQEGLLSYAREAADFGTNYQLPSLDYAINHYGQPDVAMFDFTSMYASENAALIREKHGHQLLVALVGDSLLEPFWPMGTGCARGFLAAFDTAWMVKAFAQGKNSLEILSERESIYRLLPQTTNENINKNFDQYTIDPATRYPNLNSSHVRPHQVRHLFIDGKQDFSNLEGTIGRPVNLSRGECEVRPDRLLTWCQRQTNGYRGVDITNLTSSWRSGLALCALIHKQRPELIDYDSLHEDEVAANNQLAFDVAERHLGIQPVTTGKEMVAGAEPDKLLMVLYLSKFYVAFRNLPGNKKGAKERDENSERQSTKSNLGQPRKRIPKDDKKLDDDSVHKRRRKGSSYLTELSCHSAPSAGVGGKVQENKVRSMATQLLAKFEENSAEKMHGKCMGRKDFHSGLGGSDICHFCSKRVYVMERLSAEGFFFHRECFRCDVCNCTLRLGGHTFNSYEAKFYCKMHYTQYQSSTHLRKRKEDHSRITDLVLEKGRNPVASGIQTQPPDRPSIMHSQHDYDPGKTDMAVETLDVPCIEKPAERDVTQAKRAEGHSKNKHSNCWKQRIRARFPLRFVKNFQRSWPRDKGPETVPEADSDFEEIESAEKQTASGGETSDLKHPSEGSEKSEKFTACNSTSPKKRLILSLNEKERLLSWDMLGTPEETSITTDAKTTKHRQVQAEREADKLQADSSQHGELTESQFASAASLSAFHLIANAFRRTFSVTNSSSSSITAPTMRPRHVGQPRRRPMSEGELNFNSAEPESSKEKKARNHQASVDLPSLLQQVSLKGRRDSGRVFSDGVSSLSKRKVTLFSSLRLRKRESSETDGKDQELHKEIRMILTNLRNNASSQQSLEEPCSTDDECESTNIKVSAERQLQKQEKTVAQQAKREQLKRLHRAQVIQRQLEEVGEKQRDLEERGVAIEKLIQGETGTDNQTNDEEYSQLYQSWFQLVLEKNRLVRYESDLMIFAQELELEDTQCRLQQDLRRRMNKEDTKKSASELQKEQEILSEIMRTVEKRDMLVSKLEEQRLMERAEDRDLESLVLSKGYEFHWAQANDSWESVEAGLRGDD</sequence>
<dbReference type="EC" id="1.14.13.225" evidence="5"/>
<evidence type="ECO:0000256" key="4">
    <source>
        <dbReference type="ARBA" id="ARBA00008223"/>
    </source>
</evidence>
<evidence type="ECO:0000313" key="25">
    <source>
        <dbReference type="Proteomes" id="UP000264820"/>
    </source>
</evidence>
<evidence type="ECO:0000259" key="22">
    <source>
        <dbReference type="PROSITE" id="PS50023"/>
    </source>
</evidence>
<dbReference type="SUPFAM" id="SSF47576">
    <property type="entry name" value="Calponin-homology domain, CH-domain"/>
    <property type="match status" value="1"/>
</dbReference>
<dbReference type="GO" id="GO:0001947">
    <property type="term" value="P:heart looping"/>
    <property type="evidence" value="ECO:0007669"/>
    <property type="project" value="Ensembl"/>
</dbReference>
<dbReference type="InterPro" id="IPR036188">
    <property type="entry name" value="FAD/NAD-bd_sf"/>
</dbReference>
<keyword evidence="8 18" id="KW-0479">Metal-binding</keyword>
<evidence type="ECO:0000256" key="3">
    <source>
        <dbReference type="ARBA" id="ARBA00004496"/>
    </source>
</evidence>
<feature type="region of interest" description="Disordered" evidence="20">
    <location>
        <begin position="821"/>
        <end position="842"/>
    </location>
</feature>
<feature type="region of interest" description="Disordered" evidence="20">
    <location>
        <begin position="987"/>
        <end position="1018"/>
    </location>
</feature>
<comment type="cofactor">
    <cofactor evidence="1">
        <name>FAD</name>
        <dbReference type="ChEBI" id="CHEBI:57692"/>
    </cofactor>
</comment>
<reference evidence="24" key="2">
    <citation type="submission" date="2025-09" db="UniProtKB">
        <authorList>
            <consortium name="Ensembl"/>
        </authorList>
    </citation>
    <scope>IDENTIFICATION</scope>
</reference>
<dbReference type="GO" id="GO:0005634">
    <property type="term" value="C:nucleus"/>
    <property type="evidence" value="ECO:0007669"/>
    <property type="project" value="UniProtKB-SubCell"/>
</dbReference>
<dbReference type="Pfam" id="PF00412">
    <property type="entry name" value="LIM"/>
    <property type="match status" value="1"/>
</dbReference>
<keyword evidence="9" id="KW-0274">FAD</keyword>
<feature type="region of interest" description="Disordered" evidence="20">
    <location>
        <begin position="1048"/>
        <end position="1106"/>
    </location>
</feature>
<feature type="region of interest" description="Disordered" evidence="20">
    <location>
        <begin position="626"/>
        <end position="672"/>
    </location>
</feature>
<evidence type="ECO:0000313" key="24">
    <source>
        <dbReference type="Ensembl" id="ENSHCOP00000010632.1"/>
    </source>
</evidence>
<dbReference type="CDD" id="cd22198">
    <property type="entry name" value="CH_MICAL_EHBP-like"/>
    <property type="match status" value="1"/>
</dbReference>
<dbReference type="Gene3D" id="2.10.110.10">
    <property type="entry name" value="Cysteine Rich Protein"/>
    <property type="match status" value="1"/>
</dbReference>
<dbReference type="Proteomes" id="UP000264820">
    <property type="component" value="Unplaced"/>
</dbReference>
<evidence type="ECO:0000256" key="16">
    <source>
        <dbReference type="ARBA" id="ARBA00023242"/>
    </source>
</evidence>
<evidence type="ECO:0000256" key="2">
    <source>
        <dbReference type="ARBA" id="ARBA00004123"/>
    </source>
</evidence>
<evidence type="ECO:0000256" key="1">
    <source>
        <dbReference type="ARBA" id="ARBA00001974"/>
    </source>
</evidence>
<reference evidence="24" key="1">
    <citation type="submission" date="2025-08" db="UniProtKB">
        <authorList>
            <consortium name="Ensembl"/>
        </authorList>
    </citation>
    <scope>IDENTIFICATION</scope>
</reference>
<name>A0A3Q2Y1B9_HIPCM</name>
<dbReference type="InterPro" id="IPR057494">
    <property type="entry name" value="Rossman_Mical"/>
</dbReference>
<evidence type="ECO:0000256" key="9">
    <source>
        <dbReference type="ARBA" id="ARBA00022827"/>
    </source>
</evidence>
<dbReference type="Pfam" id="PF25413">
    <property type="entry name" value="Rossman_Mical"/>
    <property type="match status" value="1"/>
</dbReference>
<keyword evidence="16" id="KW-0539">Nucleus</keyword>
<dbReference type="GeneTree" id="ENSGT00940000158780"/>
<evidence type="ECO:0000256" key="5">
    <source>
        <dbReference type="ARBA" id="ARBA00012709"/>
    </source>
</evidence>
<dbReference type="PROSITE" id="PS50021">
    <property type="entry name" value="CH"/>
    <property type="match status" value="1"/>
</dbReference>
<dbReference type="Pfam" id="PF01494">
    <property type="entry name" value="FAD_binding_3"/>
    <property type="match status" value="1"/>
</dbReference>
<dbReference type="InterPro" id="IPR022735">
    <property type="entry name" value="bMERB_dom"/>
</dbReference>
<dbReference type="PRINTS" id="PR00420">
    <property type="entry name" value="RNGMNOXGNASE"/>
</dbReference>
<feature type="compositionally biased region" description="Basic residues" evidence="20">
    <location>
        <begin position="1061"/>
        <end position="1071"/>
    </location>
</feature>
<keyword evidence="15" id="KW-0009">Actin-binding</keyword>
<evidence type="ECO:0000256" key="12">
    <source>
        <dbReference type="ARBA" id="ARBA00023002"/>
    </source>
</evidence>
<proteinExistence type="inferred from homology"/>
<dbReference type="STRING" id="109280.ENSHCOP00000010632"/>
<keyword evidence="11" id="KW-0521">NADP</keyword>
<comment type="catalytic activity">
    <reaction evidence="17">
        <text>L-methionyl-[F-actin] + NADPH + O2 + H(+) = L-methionyl-(R)-S-oxide-[F-actin] + NADP(+) + H2O</text>
        <dbReference type="Rhea" id="RHEA:51308"/>
        <dbReference type="Rhea" id="RHEA-COMP:12953"/>
        <dbReference type="Rhea" id="RHEA-COMP:12956"/>
        <dbReference type="ChEBI" id="CHEBI:15377"/>
        <dbReference type="ChEBI" id="CHEBI:15378"/>
        <dbReference type="ChEBI" id="CHEBI:15379"/>
        <dbReference type="ChEBI" id="CHEBI:16044"/>
        <dbReference type="ChEBI" id="CHEBI:45764"/>
        <dbReference type="ChEBI" id="CHEBI:57783"/>
        <dbReference type="ChEBI" id="CHEBI:58349"/>
        <dbReference type="EC" id="1.14.13.225"/>
    </reaction>
</comment>
<feature type="region of interest" description="Disordered" evidence="20">
    <location>
        <begin position="904"/>
        <end position="957"/>
    </location>
</feature>
<dbReference type="Gene3D" id="3.50.50.60">
    <property type="entry name" value="FAD/NAD(P)-binding domain"/>
    <property type="match status" value="1"/>
</dbReference>
<dbReference type="SUPFAM" id="SSF51905">
    <property type="entry name" value="FAD/NAD(P)-binding domain"/>
    <property type="match status" value="1"/>
</dbReference>
<keyword evidence="13" id="KW-0503">Monooxygenase</keyword>
<keyword evidence="25" id="KW-1185">Reference proteome</keyword>
<evidence type="ECO:0000256" key="11">
    <source>
        <dbReference type="ARBA" id="ARBA00022857"/>
    </source>
</evidence>
<dbReference type="InterPro" id="IPR036872">
    <property type="entry name" value="CH_dom_sf"/>
</dbReference>
<feature type="coiled-coil region" evidence="19">
    <location>
        <begin position="1193"/>
        <end position="1242"/>
    </location>
</feature>
<dbReference type="PROSITE" id="PS00478">
    <property type="entry name" value="LIM_DOMAIN_1"/>
    <property type="match status" value="1"/>
</dbReference>
<comment type="subcellular location">
    <subcellularLocation>
        <location evidence="3">Cytoplasm</location>
    </subcellularLocation>
    <subcellularLocation>
        <location evidence="2">Nucleus</location>
    </subcellularLocation>
</comment>
<accession>A0A3Q2Y1B9</accession>
<dbReference type="Ensembl" id="ENSHCOT00000017104.1">
    <property type="protein sequence ID" value="ENSHCOP00000010632.1"/>
    <property type="gene ID" value="ENSHCOG00000013301.1"/>
</dbReference>
<dbReference type="PANTHER" id="PTHR23167">
    <property type="entry name" value="CALPONIN HOMOLOGY DOMAIN-CONTAINING PROTEIN DDB_G0272472-RELATED"/>
    <property type="match status" value="1"/>
</dbReference>
<dbReference type="Pfam" id="PF00307">
    <property type="entry name" value="CH"/>
    <property type="match status" value="1"/>
</dbReference>
<dbReference type="SMART" id="SM00033">
    <property type="entry name" value="CH"/>
    <property type="match status" value="1"/>
</dbReference>
<evidence type="ECO:0000256" key="18">
    <source>
        <dbReference type="PROSITE-ProRule" id="PRU00125"/>
    </source>
</evidence>
<organism evidence="24 25">
    <name type="scientific">Hippocampus comes</name>
    <name type="common">Tiger tail seahorse</name>
    <dbReference type="NCBI Taxonomy" id="109280"/>
    <lineage>
        <taxon>Eukaryota</taxon>
        <taxon>Metazoa</taxon>
        <taxon>Chordata</taxon>
        <taxon>Craniata</taxon>
        <taxon>Vertebrata</taxon>
        <taxon>Euteleostomi</taxon>
        <taxon>Actinopterygii</taxon>
        <taxon>Neopterygii</taxon>
        <taxon>Teleostei</taxon>
        <taxon>Neoteleostei</taxon>
        <taxon>Acanthomorphata</taxon>
        <taxon>Syngnathiaria</taxon>
        <taxon>Syngnathiformes</taxon>
        <taxon>Syngnathoidei</taxon>
        <taxon>Syngnathidae</taxon>
        <taxon>Hippocampus</taxon>
    </lineage>
</organism>
<comment type="similarity">
    <text evidence="4">Belongs to the Mical family.</text>
</comment>
<dbReference type="SMART" id="SM01203">
    <property type="entry name" value="DUF3585"/>
    <property type="match status" value="1"/>
</dbReference>
<evidence type="ECO:0000259" key="21">
    <source>
        <dbReference type="PROSITE" id="PS50021"/>
    </source>
</evidence>
<evidence type="ECO:0000256" key="14">
    <source>
        <dbReference type="ARBA" id="ARBA00023038"/>
    </source>
</evidence>
<feature type="domain" description="BMERB" evidence="23">
    <location>
        <begin position="1212"/>
        <end position="1365"/>
    </location>
</feature>
<dbReference type="InterPro" id="IPR050540">
    <property type="entry name" value="F-actin_Monoox_Mical"/>
</dbReference>